<gene>
    <name evidence="3" type="ORF">NLI96_g1122</name>
</gene>
<keyword evidence="4" id="KW-1185">Reference proteome</keyword>
<evidence type="ECO:0000256" key="1">
    <source>
        <dbReference type="ARBA" id="ARBA00008645"/>
    </source>
</evidence>
<evidence type="ECO:0000313" key="4">
    <source>
        <dbReference type="Proteomes" id="UP001212997"/>
    </source>
</evidence>
<sequence>MNLSRAVSPLISVAPSYGIRRASSAVRLDYDKLVPPDGNETKQPLVILHGLLGGKVAMTVALNKDLPKGLLSHLIVADIAPSRGTLSPEFPGYVEAMKKIEDSNVTTRRRAQEILEPYERDSMTRAFLLTNLSPTSGPNEPYRFRVPLDIIGDAIIEVGSFPYEPNERKWSGDTLFIKGIRSKYVNKNNIPLAERFFPKMILEELDTGHWVHAEKPNEFKKLVTDFIKSH</sequence>
<reference evidence="3" key="1">
    <citation type="submission" date="2022-07" db="EMBL/GenBank/DDBJ databases">
        <title>Genome Sequence of Physisporinus lineatus.</title>
        <authorList>
            <person name="Buettner E."/>
        </authorList>
    </citation>
    <scope>NUCLEOTIDE SEQUENCE</scope>
    <source>
        <strain evidence="3">VT162</strain>
    </source>
</reference>
<dbReference type="EMBL" id="JANAWD010000021">
    <property type="protein sequence ID" value="KAJ3490838.1"/>
    <property type="molecule type" value="Genomic_DNA"/>
</dbReference>
<evidence type="ECO:0008006" key="5">
    <source>
        <dbReference type="Google" id="ProtNLM"/>
    </source>
</evidence>
<dbReference type="PANTHER" id="PTHR46118:SF4">
    <property type="entry name" value="PROTEIN ABHD11"/>
    <property type="match status" value="1"/>
</dbReference>
<comment type="similarity">
    <text evidence="1">Belongs to the AB hydrolase superfamily.</text>
</comment>
<accession>A0AAD5VCJ4</accession>
<dbReference type="PANTHER" id="PTHR46118">
    <property type="entry name" value="PROTEIN ABHD11"/>
    <property type="match status" value="1"/>
</dbReference>
<proteinExistence type="inferred from homology"/>
<dbReference type="GO" id="GO:0052689">
    <property type="term" value="F:carboxylic ester hydrolase activity"/>
    <property type="evidence" value="ECO:0007669"/>
    <property type="project" value="TreeGrafter"/>
</dbReference>
<dbReference type="AlphaFoldDB" id="A0AAD5VCJ4"/>
<keyword evidence="2" id="KW-0378">Hydrolase</keyword>
<dbReference type="Proteomes" id="UP001212997">
    <property type="component" value="Unassembled WGS sequence"/>
</dbReference>
<dbReference type="SUPFAM" id="SSF53474">
    <property type="entry name" value="alpha/beta-Hydrolases"/>
    <property type="match status" value="1"/>
</dbReference>
<dbReference type="GO" id="GO:0005739">
    <property type="term" value="C:mitochondrion"/>
    <property type="evidence" value="ECO:0007669"/>
    <property type="project" value="TreeGrafter"/>
</dbReference>
<name>A0AAD5VCJ4_9APHY</name>
<dbReference type="InterPro" id="IPR029058">
    <property type="entry name" value="AB_hydrolase_fold"/>
</dbReference>
<organism evidence="3 4">
    <name type="scientific">Meripilus lineatus</name>
    <dbReference type="NCBI Taxonomy" id="2056292"/>
    <lineage>
        <taxon>Eukaryota</taxon>
        <taxon>Fungi</taxon>
        <taxon>Dikarya</taxon>
        <taxon>Basidiomycota</taxon>
        <taxon>Agaricomycotina</taxon>
        <taxon>Agaricomycetes</taxon>
        <taxon>Polyporales</taxon>
        <taxon>Meripilaceae</taxon>
        <taxon>Meripilus</taxon>
    </lineage>
</organism>
<dbReference type="Gene3D" id="3.40.50.1820">
    <property type="entry name" value="alpha/beta hydrolase"/>
    <property type="match status" value="1"/>
</dbReference>
<protein>
    <recommendedName>
        <fullName evidence="5">AB hydrolase-1 domain-containing protein</fullName>
    </recommendedName>
</protein>
<evidence type="ECO:0000256" key="2">
    <source>
        <dbReference type="ARBA" id="ARBA00022801"/>
    </source>
</evidence>
<evidence type="ECO:0000313" key="3">
    <source>
        <dbReference type="EMBL" id="KAJ3490838.1"/>
    </source>
</evidence>
<comment type="caution">
    <text evidence="3">The sequence shown here is derived from an EMBL/GenBank/DDBJ whole genome shotgun (WGS) entry which is preliminary data.</text>
</comment>